<reference evidence="2 3" key="1">
    <citation type="submission" date="2023-09" db="EMBL/GenBank/DDBJ databases">
        <authorList>
            <person name="Wang M."/>
        </authorList>
    </citation>
    <scope>NUCLEOTIDE SEQUENCE [LARGE SCALE GENOMIC DNA]</scope>
    <source>
        <strain evidence="2">GT-2023</strain>
        <tissue evidence="2">Liver</tissue>
    </source>
</reference>
<name>A0ABR3NRV6_9TELE</name>
<dbReference type="PANTHER" id="PTHR45749">
    <property type="match status" value="1"/>
</dbReference>
<dbReference type="Pfam" id="PF14291">
    <property type="entry name" value="DUF4371"/>
    <property type="match status" value="1"/>
</dbReference>
<proteinExistence type="predicted"/>
<protein>
    <recommendedName>
        <fullName evidence="1">DUF4371 domain-containing protein</fullName>
    </recommendedName>
</protein>
<organism evidence="2 3">
    <name type="scientific">Cirrhinus molitorella</name>
    <name type="common">mud carp</name>
    <dbReference type="NCBI Taxonomy" id="172907"/>
    <lineage>
        <taxon>Eukaryota</taxon>
        <taxon>Metazoa</taxon>
        <taxon>Chordata</taxon>
        <taxon>Craniata</taxon>
        <taxon>Vertebrata</taxon>
        <taxon>Euteleostomi</taxon>
        <taxon>Actinopterygii</taxon>
        <taxon>Neopterygii</taxon>
        <taxon>Teleostei</taxon>
        <taxon>Ostariophysi</taxon>
        <taxon>Cypriniformes</taxon>
        <taxon>Cyprinidae</taxon>
        <taxon>Labeoninae</taxon>
        <taxon>Labeonini</taxon>
        <taxon>Cirrhinus</taxon>
    </lineage>
</organism>
<dbReference type="InterPro" id="IPR025398">
    <property type="entry name" value="DUF4371"/>
</dbReference>
<accession>A0ABR3NRV6</accession>
<gene>
    <name evidence="2" type="ORF">QQF64_026071</name>
</gene>
<evidence type="ECO:0000313" key="3">
    <source>
        <dbReference type="Proteomes" id="UP001558613"/>
    </source>
</evidence>
<dbReference type="EMBL" id="JAYMGO010000003">
    <property type="protein sequence ID" value="KAL1279398.1"/>
    <property type="molecule type" value="Genomic_DNA"/>
</dbReference>
<comment type="caution">
    <text evidence="2">The sequence shown here is derived from an EMBL/GenBank/DDBJ whole genome shotgun (WGS) entry which is preliminary data.</text>
</comment>
<evidence type="ECO:0000259" key="1">
    <source>
        <dbReference type="Pfam" id="PF14291"/>
    </source>
</evidence>
<evidence type="ECO:0000313" key="2">
    <source>
        <dbReference type="EMBL" id="KAL1279398.1"/>
    </source>
</evidence>
<dbReference type="PANTHER" id="PTHR45749:SF21">
    <property type="entry name" value="DUF4371 DOMAIN-CONTAINING PROTEIN"/>
    <property type="match status" value="1"/>
</dbReference>
<sequence>MAGVVKCLVVNELPLRGDRETFDSEEDCIAAGLFAKLFKYTKEKDKYLADTASHIPQNAKYTSKSIQNEVIEILASMVLKKIQQKYDTADSAAFCLKSDGTRDRCNIENLSILIRFVCNGVPEEHLIGLLELQQLNAEYITTEILQHLSETGFSADNILSVLFRGGVQAILQQRLGRHIPYIHCYNHQLHLSVIHTIQSEPCAKRFFDLSGSLYSFFRHHFVCQRHSCPYLKRLLEICWTSHYEVTKCVLEIKEVIFDILSKVSNDDNASVDLAKEASGLLSQLKR</sequence>
<keyword evidence="3" id="KW-1185">Reference proteome</keyword>
<feature type="domain" description="DUF4371" evidence="1">
    <location>
        <begin position="4"/>
        <end position="154"/>
    </location>
</feature>
<dbReference type="Proteomes" id="UP001558613">
    <property type="component" value="Unassembled WGS sequence"/>
</dbReference>